<evidence type="ECO:0000256" key="1">
    <source>
        <dbReference type="ARBA" id="ARBA00014413"/>
    </source>
</evidence>
<dbReference type="InterPro" id="IPR011008">
    <property type="entry name" value="Dimeric_a/b-barrel"/>
</dbReference>
<proteinExistence type="inferred from homology"/>
<evidence type="ECO:0000313" key="10">
    <source>
        <dbReference type="EMBL" id="SEE31634.1"/>
    </source>
</evidence>
<evidence type="ECO:0000256" key="8">
    <source>
        <dbReference type="ARBA" id="ARBA00050019"/>
    </source>
</evidence>
<keyword evidence="11" id="KW-1185">Reference proteome</keyword>
<dbReference type="GO" id="GO:0006785">
    <property type="term" value="P:heme B biosynthetic process"/>
    <property type="evidence" value="ECO:0007669"/>
    <property type="project" value="UniProtKB-UniRule"/>
</dbReference>
<dbReference type="STRING" id="648782.SAMN04488554_2072"/>
<keyword evidence="3 9" id="KW-0479">Metal-binding</keyword>
<comment type="cofactor">
    <cofactor evidence="9">
        <name>Fe-coproporphyrin III</name>
        <dbReference type="ChEBI" id="CHEBI:68438"/>
    </cofactor>
    <text evidence="9">Fe-coproporphyrin III acts as both substrate and redox cofactor.</text>
</comment>
<feature type="active site" evidence="9">
    <location>
        <position position="140"/>
    </location>
</feature>
<keyword evidence="2 9" id="KW-0349">Heme</keyword>
<accession>A0A1H5HUY1</accession>
<dbReference type="Proteomes" id="UP000199220">
    <property type="component" value="Unassembled WGS sequence"/>
</dbReference>
<comment type="similarity">
    <text evidence="9">Belongs to the ChdC family. Type 2 subfamily.</text>
</comment>
<evidence type="ECO:0000313" key="11">
    <source>
        <dbReference type="Proteomes" id="UP000199220"/>
    </source>
</evidence>
<dbReference type="RefSeq" id="WP_089772829.1">
    <property type="nucleotide sequence ID" value="NZ_FNTX01000001.1"/>
</dbReference>
<dbReference type="SUPFAM" id="SSF54909">
    <property type="entry name" value="Dimeric alpha+beta barrel"/>
    <property type="match status" value="1"/>
</dbReference>
<name>A0A1H5HUY1_9MICO</name>
<dbReference type="Pfam" id="PF06778">
    <property type="entry name" value="Chlor_dismutase"/>
    <property type="match status" value="1"/>
</dbReference>
<dbReference type="InterPro" id="IPR010644">
    <property type="entry name" value="ChdC/CLD"/>
</dbReference>
<keyword evidence="9" id="KW-0350">Heme biosynthesis</keyword>
<evidence type="ECO:0000256" key="3">
    <source>
        <dbReference type="ARBA" id="ARBA00022723"/>
    </source>
</evidence>
<dbReference type="EC" id="1.3.98.5" evidence="8 9"/>
<evidence type="ECO:0000256" key="2">
    <source>
        <dbReference type="ARBA" id="ARBA00022617"/>
    </source>
</evidence>
<comment type="catalytic activity">
    <reaction evidence="9">
        <text>harderoheme III + H2O2 + H(+) = heme b + CO2 + 2 H2O</text>
        <dbReference type="Rhea" id="RHEA:57944"/>
        <dbReference type="ChEBI" id="CHEBI:15377"/>
        <dbReference type="ChEBI" id="CHEBI:15378"/>
        <dbReference type="ChEBI" id="CHEBI:16240"/>
        <dbReference type="ChEBI" id="CHEBI:16526"/>
        <dbReference type="ChEBI" id="CHEBI:60344"/>
        <dbReference type="ChEBI" id="CHEBI:142463"/>
    </reaction>
</comment>
<dbReference type="NCBIfam" id="NF042928">
    <property type="entry name" value="HemQ_actino"/>
    <property type="match status" value="1"/>
</dbReference>
<dbReference type="OrthoDB" id="9773646at2"/>
<dbReference type="HAMAP" id="MF_02244">
    <property type="entry name" value="Coproheme_decarbox_2"/>
    <property type="match status" value="1"/>
</dbReference>
<organism evidence="10 11">
    <name type="scientific">Ruania alba</name>
    <dbReference type="NCBI Taxonomy" id="648782"/>
    <lineage>
        <taxon>Bacteria</taxon>
        <taxon>Bacillati</taxon>
        <taxon>Actinomycetota</taxon>
        <taxon>Actinomycetes</taxon>
        <taxon>Micrococcales</taxon>
        <taxon>Ruaniaceae</taxon>
        <taxon>Ruania</taxon>
    </lineage>
</organism>
<dbReference type="PANTHER" id="PTHR36843:SF1">
    <property type="entry name" value="COPROHEME DECARBOXYLASE"/>
    <property type="match status" value="1"/>
</dbReference>
<dbReference type="GO" id="GO:0046872">
    <property type="term" value="F:metal ion binding"/>
    <property type="evidence" value="ECO:0007669"/>
    <property type="project" value="UniProtKB-KW"/>
</dbReference>
<protein>
    <recommendedName>
        <fullName evidence="1 9">Coproheme decarboxylase</fullName>
        <ecNumber evidence="8 9">1.3.98.5</ecNumber>
    </recommendedName>
    <alternativeName>
        <fullName evidence="5 9">Coproheme III oxidative decarboxylase</fullName>
    </alternativeName>
    <alternativeName>
        <fullName evidence="6 9">Hydrogen peroxide-dependent heme synthase</fullName>
    </alternativeName>
</protein>
<evidence type="ECO:0000256" key="6">
    <source>
        <dbReference type="ARBA" id="ARBA00030236"/>
    </source>
</evidence>
<dbReference type="PANTHER" id="PTHR36843">
    <property type="entry name" value="HEME-DEPENDENT PEROXIDASE YWFI-RELATED"/>
    <property type="match status" value="1"/>
</dbReference>
<evidence type="ECO:0000256" key="4">
    <source>
        <dbReference type="ARBA" id="ARBA00023004"/>
    </source>
</evidence>
<reference evidence="11" key="1">
    <citation type="submission" date="2016-10" db="EMBL/GenBank/DDBJ databases">
        <authorList>
            <person name="Varghese N."/>
            <person name="Submissions S."/>
        </authorList>
    </citation>
    <scope>NUCLEOTIDE SEQUENCE [LARGE SCALE GENOMIC DNA]</scope>
    <source>
        <strain evidence="11">DSM 21368</strain>
    </source>
</reference>
<dbReference type="GO" id="GO:0016634">
    <property type="term" value="F:oxidoreductase activity, acting on the CH-CH group of donors, oxygen as acceptor"/>
    <property type="evidence" value="ECO:0007669"/>
    <property type="project" value="UniProtKB-UniRule"/>
</dbReference>
<dbReference type="AlphaFoldDB" id="A0A1H5HUY1"/>
<comment type="pathway">
    <text evidence="9">Porphyrin-containing compound metabolism; protoheme biosynthesis.</text>
</comment>
<gene>
    <name evidence="9" type="primary">chdC</name>
    <name evidence="10" type="ORF">SAMN04488554_2072</name>
</gene>
<keyword evidence="4 9" id="KW-0408">Iron</keyword>
<comment type="catalytic activity">
    <reaction evidence="7">
        <text>Fe-coproporphyrin III + 2 H2O2 + 2 H(+) = heme b + 2 CO2 + 4 H2O</text>
        <dbReference type="Rhea" id="RHEA:56516"/>
        <dbReference type="ChEBI" id="CHEBI:15377"/>
        <dbReference type="ChEBI" id="CHEBI:15378"/>
        <dbReference type="ChEBI" id="CHEBI:16240"/>
        <dbReference type="ChEBI" id="CHEBI:16526"/>
        <dbReference type="ChEBI" id="CHEBI:60344"/>
        <dbReference type="ChEBI" id="CHEBI:68438"/>
        <dbReference type="EC" id="1.3.98.5"/>
    </reaction>
    <physiologicalReaction direction="left-to-right" evidence="7">
        <dbReference type="Rhea" id="RHEA:56517"/>
    </physiologicalReaction>
</comment>
<dbReference type="GO" id="GO:0020037">
    <property type="term" value="F:heme binding"/>
    <property type="evidence" value="ECO:0007669"/>
    <property type="project" value="InterPro"/>
</dbReference>
<feature type="binding site" description="axial binding residue" evidence="9">
    <location>
        <position position="163"/>
    </location>
    <ligand>
        <name>Fe-coproporphyrin III</name>
        <dbReference type="ChEBI" id="CHEBI:68438"/>
    </ligand>
    <ligandPart>
        <name>Fe</name>
        <dbReference type="ChEBI" id="CHEBI:18248"/>
    </ligandPart>
</feature>
<dbReference type="EMBL" id="FNTX01000001">
    <property type="protein sequence ID" value="SEE31634.1"/>
    <property type="molecule type" value="Genomic_DNA"/>
</dbReference>
<dbReference type="Gene3D" id="3.30.70.1030">
    <property type="entry name" value="Apc35880, domain 1"/>
    <property type="match status" value="1"/>
</dbReference>
<keyword evidence="9" id="KW-0560">Oxidoreductase</keyword>
<evidence type="ECO:0000256" key="7">
    <source>
        <dbReference type="ARBA" id="ARBA00049896"/>
    </source>
</evidence>
<evidence type="ECO:0000256" key="5">
    <source>
        <dbReference type="ARBA" id="ARBA00029882"/>
    </source>
</evidence>
<evidence type="ECO:0000256" key="9">
    <source>
        <dbReference type="HAMAP-Rule" id="MF_02244"/>
    </source>
</evidence>
<comment type="function">
    <text evidence="9">Involved in coproporphyrin-dependent heme b biosynthesis. Catalyzes the decarboxylation of Fe-coproporphyrin III (coproheme) to heme b (protoheme IX), the last step of the pathway. The reaction occurs in a stepwise manner with a three-propionate intermediate.</text>
</comment>
<comment type="catalytic activity">
    <reaction evidence="9">
        <text>Fe-coproporphyrin III + H2O2 + H(+) = harderoheme III + CO2 + 2 H2O</text>
        <dbReference type="Rhea" id="RHEA:57940"/>
        <dbReference type="ChEBI" id="CHEBI:15377"/>
        <dbReference type="ChEBI" id="CHEBI:15378"/>
        <dbReference type="ChEBI" id="CHEBI:16240"/>
        <dbReference type="ChEBI" id="CHEBI:16526"/>
        <dbReference type="ChEBI" id="CHEBI:68438"/>
        <dbReference type="ChEBI" id="CHEBI:142463"/>
    </reaction>
</comment>
<sequence length="238" mass="26730">MNPANPGHDESAAPTATFEQPHAYTLWAVLRRDAGAAPAAPTAESVAELEQTLTATPGVTVRGLYDVSGFKADSDAMIWLHGPRAEDLQAALRTLRRTALLRPLLPTFNLMGIHREAEFNARHVPAFLRDKEPQQWLTIYPFVRSYEWYLLPEEERRAMLADHGRRGAAFRGVLANTVAAFSLGDYEWILALEADELTELVDLMRDLRYTDARMHVREEVPFYTGRRVSAAELAEVLS</sequence>